<feature type="region of interest" description="Disordered" evidence="2">
    <location>
        <begin position="511"/>
        <end position="540"/>
    </location>
</feature>
<gene>
    <name evidence="4" type="ORF">RSOLAG1IB_03405</name>
</gene>
<feature type="domain" description="RNA polymerase II assembly factor Rtp1 C-terminal" evidence="3">
    <location>
        <begin position="737"/>
        <end position="777"/>
    </location>
</feature>
<accession>A0A0B7FTF1</accession>
<dbReference type="EMBL" id="LN679103">
    <property type="protein sequence ID" value="CEL59472.1"/>
    <property type="molecule type" value="Genomic_DNA"/>
</dbReference>
<organism evidence="4 5">
    <name type="scientific">Thanatephorus cucumeris (strain AG1-IB / isolate 7/3/14)</name>
    <name type="common">Lettuce bottom rot fungus</name>
    <name type="synonym">Rhizoctonia solani</name>
    <dbReference type="NCBI Taxonomy" id="1108050"/>
    <lineage>
        <taxon>Eukaryota</taxon>
        <taxon>Fungi</taxon>
        <taxon>Dikarya</taxon>
        <taxon>Basidiomycota</taxon>
        <taxon>Agaricomycotina</taxon>
        <taxon>Agaricomycetes</taxon>
        <taxon>Cantharellales</taxon>
        <taxon>Ceratobasidiaceae</taxon>
        <taxon>Rhizoctonia</taxon>
        <taxon>Rhizoctonia solani AG-1</taxon>
    </lineage>
</organism>
<dbReference type="PANTHER" id="PTHR20959">
    <property type="entry name" value="TRANSPORT AND GOLGI ORGANIZATION PROTEIN 6 FAMILY MEMBER"/>
    <property type="match status" value="1"/>
</dbReference>
<dbReference type="Proteomes" id="UP000059188">
    <property type="component" value="Unassembled WGS sequence"/>
</dbReference>
<dbReference type="PANTHER" id="PTHR20959:SF1">
    <property type="entry name" value="TRANSPORT AND GOLGI ORGANIZATION PROTEIN 6 HOMOLOG"/>
    <property type="match status" value="1"/>
</dbReference>
<dbReference type="InterPro" id="IPR039600">
    <property type="entry name" value="TANGO6/Rtp1"/>
</dbReference>
<dbReference type="AlphaFoldDB" id="A0A0B7FTF1"/>
<dbReference type="GO" id="GO:0009306">
    <property type="term" value="P:protein secretion"/>
    <property type="evidence" value="ECO:0007669"/>
    <property type="project" value="TreeGrafter"/>
</dbReference>
<evidence type="ECO:0000313" key="4">
    <source>
        <dbReference type="EMBL" id="CEL59472.1"/>
    </source>
</evidence>
<feature type="region of interest" description="Disordered" evidence="2">
    <location>
        <begin position="622"/>
        <end position="653"/>
    </location>
</feature>
<dbReference type="STRING" id="1108050.A0A0B7FTF1"/>
<dbReference type="SUPFAM" id="SSF48371">
    <property type="entry name" value="ARM repeat"/>
    <property type="match status" value="1"/>
</dbReference>
<comment type="similarity">
    <text evidence="1">Belongs to the Tango6 family.</text>
</comment>
<feature type="compositionally biased region" description="Acidic residues" evidence="2">
    <location>
        <begin position="527"/>
        <end position="538"/>
    </location>
</feature>
<proteinExistence type="inferred from homology"/>
<dbReference type="Pfam" id="PF10363">
    <property type="entry name" value="RTP1_C1"/>
    <property type="match status" value="1"/>
</dbReference>
<feature type="compositionally biased region" description="Acidic residues" evidence="2">
    <location>
        <begin position="641"/>
        <end position="653"/>
    </location>
</feature>
<evidence type="ECO:0000259" key="3">
    <source>
        <dbReference type="Pfam" id="PF10363"/>
    </source>
</evidence>
<evidence type="ECO:0000256" key="2">
    <source>
        <dbReference type="SAM" id="MobiDB-lite"/>
    </source>
</evidence>
<feature type="compositionally biased region" description="Basic and acidic residues" evidence="2">
    <location>
        <begin position="622"/>
        <end position="640"/>
    </location>
</feature>
<evidence type="ECO:0000313" key="5">
    <source>
        <dbReference type="Proteomes" id="UP000059188"/>
    </source>
</evidence>
<evidence type="ECO:0000256" key="1">
    <source>
        <dbReference type="ARBA" id="ARBA00005724"/>
    </source>
</evidence>
<dbReference type="OrthoDB" id="39591at2759"/>
<keyword evidence="5" id="KW-1185">Reference proteome</keyword>
<protein>
    <recommendedName>
        <fullName evidence="3">RNA polymerase II assembly factor Rtp1 C-terminal domain-containing protein</fullName>
    </recommendedName>
</protein>
<dbReference type="InterPro" id="IPR019451">
    <property type="entry name" value="Rtp1_C1"/>
</dbReference>
<dbReference type="InterPro" id="IPR016024">
    <property type="entry name" value="ARM-type_fold"/>
</dbReference>
<name>A0A0B7FTF1_THACB</name>
<reference evidence="4 5" key="1">
    <citation type="submission" date="2014-11" db="EMBL/GenBank/DDBJ databases">
        <authorList>
            <person name="Wibberg Daniel"/>
        </authorList>
    </citation>
    <scope>NUCLEOTIDE SEQUENCE [LARGE SCALE GENOMIC DNA]</scope>
    <source>
        <strain evidence="4">Rhizoctonia solani AG1-IB 7/3/14</strain>
    </source>
</reference>
<sequence length="831" mass="90536">MATTLDNTLTHQNSTPSDQLKALVHAGSLLAGKSKGRGDDSSRTLQDVVIGRLHEFSKATSEAPNLGFSCNEIDGKELGELKSLTAQKSLEVLERVQALLREYDVDLPPDSTEASAARVVLGTRDLAVLRTLTSIVFGWGTTPLLAALYPQFGSSPASISNLRDKSAVIQDLRLLTIRLASLIWSSDTHPGTSSQSTRPFPSHITKILITTHVTDTLRAGISIGWLPEPDEQIQEIVLGLLKILPASQAIVSLGSVSQPIRASHETAPASLPAPPYVQKTTSGLLSQQVLRPDGVSGLCAAVFGEGDEVAPLIKLERVARVLGAVPAHMDREEYMRIILPNIINLLSPPKLEFQSQSAPTSYKQAAAFTLARLLKISKSITLKIISPMIHGRFFCESRPSSELSSLSDTIMTLTTLFTSTDPSPFLAQVIIEPIIVPLYNLSAHLDAQRISDPTLKESVRGLIRTWARLVGREEVVQGLWLVIRGTGGWGVGGDAKWCWDVGEEGLEISKAGPPKPIPLSVLQGPDDSGELGDAEDDNPLSLRPAPAHFAELLKSLERKDVASAIFVKTLNAYQASSTVDIDPLKVLLYLRLILEMQQKLGSSVLTEPEHILQFIAHVVEPKRPDEGPERTAQDPLRIIEQDSDDEDEVDEPQAQDEMTLTAVTLLLALLEANEKMSTLTSPLLAMIFDYLEPITNHNDESLRSLAREARLVLISRRSIAEAGPLTNDAERPALQTYQEALRLIQDPILPVRAHGLHMLRQLVVPPKPAKGAPPTAPPELNPALVPAILDVFPAVYTRRGQLCVFERCPRFIRDGQSAREGDYSELGKDIC</sequence>